<evidence type="ECO:0000313" key="5">
    <source>
        <dbReference type="Proteomes" id="UP000005546"/>
    </source>
</evidence>
<dbReference type="InterPro" id="IPR008991">
    <property type="entry name" value="Translation_prot_SH3-like_sf"/>
</dbReference>
<dbReference type="HOGENOM" id="CLU_067287_3_1_10"/>
<dbReference type="SUPFAM" id="SSF50104">
    <property type="entry name" value="Translation proteins SH3-like domain"/>
    <property type="match status" value="1"/>
</dbReference>
<dbReference type="STRING" id="762982.HMPREF9442_02540"/>
<sequence length="247" mass="27800">MDTLINVASIPEESGSRLPSEGLPPVTAAGSQRCGTGVSLEYVLHPTHGLPQDCRWYVLRATYGREREAEDLLKKRGVLVYVPKRRTLKMVKGEKKKVEESLLPNLVFVFTDECTARRLVSFPLKSESRRKDKMPVSLHFMYDHTSLNENGLNDVVVIPHKEMVNFIRFTIGGSESIRAVSPADFRIKKDQQVVITEGDFKGVVGRVARIDRQTCVIVDLQPICFLASAYIPKAFLRELPVQDKSCI</sequence>
<keyword evidence="5" id="KW-1185">Reference proteome</keyword>
<feature type="domain" description="NusG-like N-terminal" evidence="2">
    <location>
        <begin position="53"/>
        <end position="170"/>
    </location>
</feature>
<evidence type="ECO:0000259" key="2">
    <source>
        <dbReference type="SMART" id="SM00738"/>
    </source>
</evidence>
<dbReference type="eggNOG" id="COG0250">
    <property type="taxonomic scope" value="Bacteria"/>
</dbReference>
<dbReference type="InterPro" id="IPR006645">
    <property type="entry name" value="NGN-like_dom"/>
</dbReference>
<dbReference type="EMBL" id="AFBR01000072">
    <property type="protein sequence ID" value="EGG52040.1"/>
    <property type="molecule type" value="Genomic_DNA"/>
</dbReference>
<accession>F3QWF8</accession>
<dbReference type="InterPro" id="IPR036735">
    <property type="entry name" value="NGN_dom_sf"/>
</dbReference>
<dbReference type="InterPro" id="IPR005824">
    <property type="entry name" value="KOW"/>
</dbReference>
<keyword evidence="1" id="KW-0804">Transcription</keyword>
<gene>
    <name evidence="4" type="ORF">HMPREF9442_02540</name>
</gene>
<dbReference type="CDD" id="cd09895">
    <property type="entry name" value="NGN_SP_UpxY"/>
    <property type="match status" value="1"/>
</dbReference>
<dbReference type="SMART" id="SM00738">
    <property type="entry name" value="NGN"/>
    <property type="match status" value="1"/>
</dbReference>
<evidence type="ECO:0000313" key="4">
    <source>
        <dbReference type="EMBL" id="EGG52040.1"/>
    </source>
</evidence>
<evidence type="ECO:0000256" key="1">
    <source>
        <dbReference type="ARBA" id="ARBA00023163"/>
    </source>
</evidence>
<comment type="caution">
    <text evidence="4">The sequence shown here is derived from an EMBL/GenBank/DDBJ whole genome shotgun (WGS) entry which is preliminary data.</text>
</comment>
<dbReference type="RefSeq" id="WP_008628556.1">
    <property type="nucleotide sequence ID" value="NZ_GL883870.1"/>
</dbReference>
<dbReference type="Gene3D" id="3.30.70.940">
    <property type="entry name" value="NusG, N-terminal domain"/>
    <property type="match status" value="1"/>
</dbReference>
<dbReference type="OrthoDB" id="1076696at2"/>
<dbReference type="NCBIfam" id="NF033644">
    <property type="entry name" value="antiterm_UpxY"/>
    <property type="match status" value="1"/>
</dbReference>
<dbReference type="Proteomes" id="UP000005546">
    <property type="component" value="Unassembled WGS sequence"/>
</dbReference>
<protein>
    <submittedName>
        <fullName evidence="4">Transcription termination/antitermination factor NusG</fullName>
    </submittedName>
</protein>
<feature type="domain" description="KOW" evidence="3">
    <location>
        <begin position="186"/>
        <end position="213"/>
    </location>
</feature>
<reference evidence="4 5" key="1">
    <citation type="submission" date="2011-02" db="EMBL/GenBank/DDBJ databases">
        <authorList>
            <person name="Weinstock G."/>
            <person name="Sodergren E."/>
            <person name="Clifton S."/>
            <person name="Fulton L."/>
            <person name="Fulton B."/>
            <person name="Courtney L."/>
            <person name="Fronick C."/>
            <person name="Harrison M."/>
            <person name="Strong C."/>
            <person name="Farmer C."/>
            <person name="Delahaunty K."/>
            <person name="Markovic C."/>
            <person name="Hall O."/>
            <person name="Minx P."/>
            <person name="Tomlinson C."/>
            <person name="Mitreva M."/>
            <person name="Hou S."/>
            <person name="Chen J."/>
            <person name="Wollam A."/>
            <person name="Pepin K.H."/>
            <person name="Johnson M."/>
            <person name="Bhonagiri V."/>
            <person name="Zhang X."/>
            <person name="Suruliraj S."/>
            <person name="Warren W."/>
            <person name="Chinwalla A."/>
            <person name="Mardis E.R."/>
            <person name="Wilson R.K."/>
        </authorList>
    </citation>
    <scope>NUCLEOTIDE SEQUENCE [LARGE SCALE GENOMIC DNA]</scope>
    <source>
        <strain evidence="4 5">YIT 11841</strain>
    </source>
</reference>
<proteinExistence type="predicted"/>
<dbReference type="SUPFAM" id="SSF82679">
    <property type="entry name" value="N-utilization substance G protein NusG, N-terminal domain"/>
    <property type="match status" value="1"/>
</dbReference>
<organism evidence="4 5">
    <name type="scientific">Paraprevotella xylaniphila YIT 11841</name>
    <dbReference type="NCBI Taxonomy" id="762982"/>
    <lineage>
        <taxon>Bacteria</taxon>
        <taxon>Pseudomonadati</taxon>
        <taxon>Bacteroidota</taxon>
        <taxon>Bacteroidia</taxon>
        <taxon>Bacteroidales</taxon>
        <taxon>Prevotellaceae</taxon>
        <taxon>Paraprevotella</taxon>
    </lineage>
</organism>
<name>F3QWF8_9BACT</name>
<dbReference type="SMART" id="SM00739">
    <property type="entry name" value="KOW"/>
    <property type="match status" value="1"/>
</dbReference>
<dbReference type="AlphaFoldDB" id="F3QWF8"/>
<dbReference type="GO" id="GO:0006354">
    <property type="term" value="P:DNA-templated transcription elongation"/>
    <property type="evidence" value="ECO:0007669"/>
    <property type="project" value="InterPro"/>
</dbReference>
<dbReference type="Pfam" id="PF02357">
    <property type="entry name" value="NusG"/>
    <property type="match status" value="1"/>
</dbReference>
<evidence type="ECO:0000259" key="3">
    <source>
        <dbReference type="SMART" id="SM00739"/>
    </source>
</evidence>